<dbReference type="PANTHER" id="PTHR32308">
    <property type="entry name" value="LYASE BETA SUBUNIT, PUTATIVE (AFU_ORTHOLOGUE AFUA_4G13030)-RELATED"/>
    <property type="match status" value="1"/>
</dbReference>
<keyword evidence="9" id="KW-1185">Reference proteome</keyword>
<evidence type="ECO:0000256" key="3">
    <source>
        <dbReference type="ARBA" id="ARBA00022723"/>
    </source>
</evidence>
<dbReference type="AlphaFoldDB" id="A0A328AQZ0"/>
<dbReference type="GO" id="GO:0016829">
    <property type="term" value="F:lyase activity"/>
    <property type="evidence" value="ECO:0007669"/>
    <property type="project" value="UniProtKB-KW"/>
</dbReference>
<evidence type="ECO:0000256" key="4">
    <source>
        <dbReference type="ARBA" id="ARBA00022842"/>
    </source>
</evidence>
<dbReference type="Pfam" id="PF03328">
    <property type="entry name" value="HpcH_HpaI"/>
    <property type="match status" value="1"/>
</dbReference>
<dbReference type="Proteomes" id="UP000249725">
    <property type="component" value="Unassembled WGS sequence"/>
</dbReference>
<dbReference type="SUPFAM" id="SSF51621">
    <property type="entry name" value="Phosphoenolpyruvate/pyruvate domain"/>
    <property type="match status" value="1"/>
</dbReference>
<evidence type="ECO:0000256" key="5">
    <source>
        <dbReference type="PIRSR" id="PIRSR015582-1"/>
    </source>
</evidence>
<dbReference type="InterPro" id="IPR015813">
    <property type="entry name" value="Pyrv/PenolPyrv_kinase-like_dom"/>
</dbReference>
<dbReference type="GO" id="GO:0006107">
    <property type="term" value="P:oxaloacetate metabolic process"/>
    <property type="evidence" value="ECO:0007669"/>
    <property type="project" value="TreeGrafter"/>
</dbReference>
<accession>A0A328AQZ0</accession>
<evidence type="ECO:0000256" key="1">
    <source>
        <dbReference type="ARBA" id="ARBA00001946"/>
    </source>
</evidence>
<proteinExistence type="inferred from homology"/>
<evidence type="ECO:0000313" key="8">
    <source>
        <dbReference type="EMBL" id="RAK57443.1"/>
    </source>
</evidence>
<dbReference type="PIRSF" id="PIRSF015582">
    <property type="entry name" value="Cit_lyase_B"/>
    <property type="match status" value="1"/>
</dbReference>
<comment type="caution">
    <text evidence="8">The sequence shown here is derived from an EMBL/GenBank/DDBJ whole genome shotgun (WGS) entry which is preliminary data.</text>
</comment>
<dbReference type="OrthoDB" id="9800547at2"/>
<protein>
    <submittedName>
        <fullName evidence="8">CoA ester lyase</fullName>
    </submittedName>
</protein>
<keyword evidence="8" id="KW-0456">Lyase</keyword>
<dbReference type="RefSeq" id="WP_111513895.1">
    <property type="nucleotide sequence ID" value="NZ_QFYR01000001.1"/>
</dbReference>
<name>A0A328AQZ0_9CAUL</name>
<dbReference type="GO" id="GO:0000287">
    <property type="term" value="F:magnesium ion binding"/>
    <property type="evidence" value="ECO:0007669"/>
    <property type="project" value="TreeGrafter"/>
</dbReference>
<dbReference type="InterPro" id="IPR040442">
    <property type="entry name" value="Pyrv_kinase-like_dom_sf"/>
</dbReference>
<keyword evidence="3 6" id="KW-0479">Metal-binding</keyword>
<feature type="binding site" evidence="6">
    <location>
        <position position="121"/>
    </location>
    <ligand>
        <name>Mg(2+)</name>
        <dbReference type="ChEBI" id="CHEBI:18420"/>
    </ligand>
</feature>
<dbReference type="Gene3D" id="3.20.20.60">
    <property type="entry name" value="Phosphoenolpyruvate-binding domains"/>
    <property type="match status" value="1"/>
</dbReference>
<dbReference type="InterPro" id="IPR005000">
    <property type="entry name" value="Aldolase/citrate-lyase_domain"/>
</dbReference>
<sequence length="289" mass="30271">MLVRPRRSALYLPATNARALEKARTLSCDVVVLDLEDSIAPEAKAEARLAACEAVRAGGFGARELVVRINALDTPWGAADLGAVAGAQPDALLVPKLSDPEDLPAYAAALGGKTRLWGMIETCKAVLRLDALGAAAAANRMEGWILGLNDLAMEMGCRPGADRAPLQAAMSLAVTAARAHGLFVLDAVYNDFSDAEGLARECAQGVAFGFDGKSLIHPAQIAAANAAFSPDPEALAWARQVVRAFDAPESAGRGVIKVDGKMVERLHLEQAQRLIALSDAIAVREGSPE</sequence>
<feature type="binding site" evidence="5">
    <location>
        <position position="68"/>
    </location>
    <ligand>
        <name>substrate</name>
    </ligand>
</feature>
<evidence type="ECO:0000256" key="6">
    <source>
        <dbReference type="PIRSR" id="PIRSR015582-2"/>
    </source>
</evidence>
<feature type="binding site" evidence="5">
    <location>
        <position position="121"/>
    </location>
    <ligand>
        <name>substrate</name>
    </ligand>
</feature>
<keyword evidence="4 6" id="KW-0460">Magnesium</keyword>
<feature type="domain" description="HpcH/HpaI aldolase/citrate lyase" evidence="7">
    <location>
        <begin position="7"/>
        <end position="218"/>
    </location>
</feature>
<evidence type="ECO:0000259" key="7">
    <source>
        <dbReference type="Pfam" id="PF03328"/>
    </source>
</evidence>
<comment type="cofactor">
    <cofactor evidence="1">
        <name>Mg(2+)</name>
        <dbReference type="ChEBI" id="CHEBI:18420"/>
    </cofactor>
</comment>
<comment type="similarity">
    <text evidence="2">Belongs to the HpcH/HpaI aldolase family.</text>
</comment>
<evidence type="ECO:0000256" key="2">
    <source>
        <dbReference type="ARBA" id="ARBA00005568"/>
    </source>
</evidence>
<dbReference type="EMBL" id="QFYR01000001">
    <property type="protein sequence ID" value="RAK57443.1"/>
    <property type="molecule type" value="Genomic_DNA"/>
</dbReference>
<reference evidence="9" key="1">
    <citation type="submission" date="2018-05" db="EMBL/GenBank/DDBJ databases">
        <authorList>
            <person name="Li X."/>
        </authorList>
    </citation>
    <scope>NUCLEOTIDE SEQUENCE [LARGE SCALE GENOMIC DNA]</scope>
    <source>
        <strain evidence="9">YIM 73061</strain>
    </source>
</reference>
<gene>
    <name evidence="8" type="ORF">DJ018_05750</name>
</gene>
<feature type="binding site" evidence="6">
    <location>
        <position position="150"/>
    </location>
    <ligand>
        <name>Mg(2+)</name>
        <dbReference type="ChEBI" id="CHEBI:18420"/>
    </ligand>
</feature>
<organism evidence="8 9">
    <name type="scientific">Phenylobacterium deserti</name>
    <dbReference type="NCBI Taxonomy" id="1914756"/>
    <lineage>
        <taxon>Bacteria</taxon>
        <taxon>Pseudomonadati</taxon>
        <taxon>Pseudomonadota</taxon>
        <taxon>Alphaproteobacteria</taxon>
        <taxon>Caulobacterales</taxon>
        <taxon>Caulobacteraceae</taxon>
        <taxon>Phenylobacterium</taxon>
    </lineage>
</organism>
<evidence type="ECO:0000313" key="9">
    <source>
        <dbReference type="Proteomes" id="UP000249725"/>
    </source>
</evidence>
<dbReference type="InterPro" id="IPR011206">
    <property type="entry name" value="Citrate_lyase_beta/mcl1/mcl2"/>
</dbReference>
<dbReference type="PANTHER" id="PTHR32308:SF10">
    <property type="entry name" value="CITRATE LYASE SUBUNIT BETA"/>
    <property type="match status" value="1"/>
</dbReference>